<gene>
    <name evidence="1" type="ORF">Enr8_13710</name>
</gene>
<reference evidence="1 2" key="1">
    <citation type="submission" date="2019-02" db="EMBL/GenBank/DDBJ databases">
        <title>Deep-cultivation of Planctomycetes and their phenomic and genomic characterization uncovers novel biology.</title>
        <authorList>
            <person name="Wiegand S."/>
            <person name="Jogler M."/>
            <person name="Boedeker C."/>
            <person name="Pinto D."/>
            <person name="Vollmers J."/>
            <person name="Rivas-Marin E."/>
            <person name="Kohn T."/>
            <person name="Peeters S.H."/>
            <person name="Heuer A."/>
            <person name="Rast P."/>
            <person name="Oberbeckmann S."/>
            <person name="Bunk B."/>
            <person name="Jeske O."/>
            <person name="Meyerdierks A."/>
            <person name="Storesund J.E."/>
            <person name="Kallscheuer N."/>
            <person name="Luecker S."/>
            <person name="Lage O.M."/>
            <person name="Pohl T."/>
            <person name="Merkel B.J."/>
            <person name="Hornburger P."/>
            <person name="Mueller R.-W."/>
            <person name="Bruemmer F."/>
            <person name="Labrenz M."/>
            <person name="Spormann A.M."/>
            <person name="Op Den Camp H."/>
            <person name="Overmann J."/>
            <person name="Amann R."/>
            <person name="Jetten M.S.M."/>
            <person name="Mascher T."/>
            <person name="Medema M.H."/>
            <person name="Devos D.P."/>
            <person name="Kaster A.-K."/>
            <person name="Ovreas L."/>
            <person name="Rohde M."/>
            <person name="Galperin M.Y."/>
            <person name="Jogler C."/>
        </authorList>
    </citation>
    <scope>NUCLEOTIDE SEQUENCE [LARGE SCALE GENOMIC DNA]</scope>
    <source>
        <strain evidence="1 2">Enr8</strain>
    </source>
</reference>
<dbReference type="AlphaFoldDB" id="A0A5C5VNP5"/>
<dbReference type="Proteomes" id="UP000318878">
    <property type="component" value="Unassembled WGS sequence"/>
</dbReference>
<protein>
    <submittedName>
        <fullName evidence="1">Uncharacterized protein</fullName>
    </submittedName>
</protein>
<organism evidence="1 2">
    <name type="scientific">Blastopirellula retiformator</name>
    <dbReference type="NCBI Taxonomy" id="2527970"/>
    <lineage>
        <taxon>Bacteria</taxon>
        <taxon>Pseudomonadati</taxon>
        <taxon>Planctomycetota</taxon>
        <taxon>Planctomycetia</taxon>
        <taxon>Pirellulales</taxon>
        <taxon>Pirellulaceae</taxon>
        <taxon>Blastopirellula</taxon>
    </lineage>
</organism>
<name>A0A5C5VNP5_9BACT</name>
<accession>A0A5C5VNP5</accession>
<sequence>MGLARLTLGEIVLMNARSLFSALAGFALFCGAACSSSPETKWSPPSPTVVVDVPDSMQSRVEQGADVLEDEQVRILLLPSTPERHQQRLAKMTGDFARLREAGNTTFLPPVDFAVGDVSGKKFARGDDGSGKVRQVQYLLAREGDYFFVEMITLGGPFAAAEYEPMLGTLRMAE</sequence>
<dbReference type="EMBL" id="SJPF01000001">
    <property type="protein sequence ID" value="TWT39670.1"/>
    <property type="molecule type" value="Genomic_DNA"/>
</dbReference>
<proteinExistence type="predicted"/>
<evidence type="ECO:0000313" key="1">
    <source>
        <dbReference type="EMBL" id="TWT39670.1"/>
    </source>
</evidence>
<evidence type="ECO:0000313" key="2">
    <source>
        <dbReference type="Proteomes" id="UP000318878"/>
    </source>
</evidence>
<comment type="caution">
    <text evidence="1">The sequence shown here is derived from an EMBL/GenBank/DDBJ whole genome shotgun (WGS) entry which is preliminary data.</text>
</comment>
<keyword evidence="2" id="KW-1185">Reference proteome</keyword>